<evidence type="ECO:0000313" key="3">
    <source>
        <dbReference type="EMBL" id="CAF1307544.1"/>
    </source>
</evidence>
<dbReference type="InterPro" id="IPR009422">
    <property type="entry name" value="Gemin6"/>
</dbReference>
<gene>
    <name evidence="3" type="ORF">JXQ802_LOCUS29837</name>
    <name evidence="2" type="ORF">PYM288_LOCUS7613</name>
</gene>
<dbReference type="AlphaFoldDB" id="A0A815E775"/>
<evidence type="ECO:0000313" key="4">
    <source>
        <dbReference type="Proteomes" id="UP000663870"/>
    </source>
</evidence>
<feature type="domain" description="AD" evidence="1">
    <location>
        <begin position="115"/>
        <end position="217"/>
    </location>
</feature>
<dbReference type="InterPro" id="IPR047574">
    <property type="entry name" value="AD"/>
</dbReference>
<name>A0A815E775_9BILA</name>
<evidence type="ECO:0000313" key="2">
    <source>
        <dbReference type="EMBL" id="CAF0862118.1"/>
    </source>
</evidence>
<accession>A0A815E775</accession>
<proteinExistence type="predicted"/>
<dbReference type="GO" id="GO:0032797">
    <property type="term" value="C:SMN complex"/>
    <property type="evidence" value="ECO:0007669"/>
    <property type="project" value="TreeGrafter"/>
</dbReference>
<dbReference type="PANTHER" id="PTHR14710">
    <property type="entry name" value="GEM-ASSOCIATED PROTEIN 6"/>
    <property type="match status" value="1"/>
</dbReference>
<dbReference type="Proteomes" id="UP000663870">
    <property type="component" value="Unassembled WGS sequence"/>
</dbReference>
<keyword evidence="4" id="KW-1185">Reference proteome</keyword>
<sequence length="217" mass="24870">MGFSNNNPLESELDNILKDDDVVKIDLSLKQQRADSILPGYYTVGEIIFLMDNLLNEAFHFDVDTYATLIDNQVQIECIGQRNYSGRVYTVDPLTQSIVLIDDTSNRVHIVLRPDIIQLKILDRNISHQLNKDPFLPSNSTIDNQDESICDRLGKIRKFLSSKRIPFQEKLEENNSITLLIQNGIVQINSPYKHENISGTNEIVLSRIKLLFKQIIN</sequence>
<dbReference type="GO" id="GO:0000387">
    <property type="term" value="P:spliceosomal snRNP assembly"/>
    <property type="evidence" value="ECO:0007669"/>
    <property type="project" value="TreeGrafter"/>
</dbReference>
<dbReference type="PANTHER" id="PTHR14710:SF2">
    <property type="entry name" value="GEM-ASSOCIATED PROTEIN 6"/>
    <property type="match status" value="1"/>
</dbReference>
<dbReference type="EMBL" id="CAJNOL010001186">
    <property type="protein sequence ID" value="CAF1307544.1"/>
    <property type="molecule type" value="Genomic_DNA"/>
</dbReference>
<dbReference type="Gene3D" id="2.30.30.100">
    <property type="match status" value="1"/>
</dbReference>
<dbReference type="GO" id="GO:0000245">
    <property type="term" value="P:spliceosomal complex assembly"/>
    <property type="evidence" value="ECO:0007669"/>
    <property type="project" value="InterPro"/>
</dbReference>
<dbReference type="EMBL" id="CAJNOH010000094">
    <property type="protein sequence ID" value="CAF0862118.1"/>
    <property type="molecule type" value="Genomic_DNA"/>
</dbReference>
<dbReference type="PROSITE" id="PS52001">
    <property type="entry name" value="AD"/>
    <property type="match status" value="1"/>
</dbReference>
<dbReference type="GO" id="GO:0005634">
    <property type="term" value="C:nucleus"/>
    <property type="evidence" value="ECO:0007669"/>
    <property type="project" value="InterPro"/>
</dbReference>
<organism evidence="3 4">
    <name type="scientific">Rotaria sordida</name>
    <dbReference type="NCBI Taxonomy" id="392033"/>
    <lineage>
        <taxon>Eukaryota</taxon>
        <taxon>Metazoa</taxon>
        <taxon>Spiralia</taxon>
        <taxon>Gnathifera</taxon>
        <taxon>Rotifera</taxon>
        <taxon>Eurotatoria</taxon>
        <taxon>Bdelloidea</taxon>
        <taxon>Philodinida</taxon>
        <taxon>Philodinidae</taxon>
        <taxon>Rotaria</taxon>
    </lineage>
</organism>
<dbReference type="Proteomes" id="UP000663854">
    <property type="component" value="Unassembled WGS sequence"/>
</dbReference>
<comment type="caution">
    <text evidence="3">The sequence shown here is derived from an EMBL/GenBank/DDBJ whole genome shotgun (WGS) entry which is preliminary data.</text>
</comment>
<evidence type="ECO:0000259" key="1">
    <source>
        <dbReference type="PROSITE" id="PS52001"/>
    </source>
</evidence>
<protein>
    <recommendedName>
        <fullName evidence="1">AD domain-containing protein</fullName>
    </recommendedName>
</protein>
<reference evidence="3" key="1">
    <citation type="submission" date="2021-02" db="EMBL/GenBank/DDBJ databases">
        <authorList>
            <person name="Nowell W R."/>
        </authorList>
    </citation>
    <scope>NUCLEOTIDE SEQUENCE</scope>
</reference>